<evidence type="ECO:0000259" key="11">
    <source>
        <dbReference type="Pfam" id="PF20238"/>
    </source>
</evidence>
<keyword evidence="5 9" id="KW-0472">Membrane</keyword>
<evidence type="ECO:0000256" key="2">
    <source>
        <dbReference type="ARBA" id="ARBA00022475"/>
    </source>
</evidence>
<feature type="compositionally biased region" description="Polar residues" evidence="8">
    <location>
        <begin position="264"/>
        <end position="276"/>
    </location>
</feature>
<keyword evidence="13" id="KW-1185">Reference proteome</keyword>
<dbReference type="AlphaFoldDB" id="A0A0J0XMY3"/>
<keyword evidence="9" id="KW-1133">Transmembrane helix</keyword>
<name>A0A0J0XMY3_9TREE</name>
<dbReference type="EMBL" id="KQ087205">
    <property type="protein sequence ID" value="KLT42457.1"/>
    <property type="molecule type" value="Genomic_DNA"/>
</dbReference>
<keyword evidence="6" id="KW-0325">Glycoprotein</keyword>
<evidence type="ECO:0000256" key="1">
    <source>
        <dbReference type="ARBA" id="ARBA00004609"/>
    </source>
</evidence>
<dbReference type="PANTHER" id="PTHR34992:SF5">
    <property type="entry name" value="ANCHORED PROTEIN, PUTATIVE (AFU_ORTHOLOGUE AFUA_6G02800)-RELATED"/>
    <property type="match status" value="1"/>
</dbReference>
<dbReference type="PANTHER" id="PTHR34992">
    <property type="entry name" value="HYPHAL ANASTAMOSIS-7 PROTEIN"/>
    <property type="match status" value="1"/>
</dbReference>
<feature type="transmembrane region" description="Helical" evidence="9">
    <location>
        <begin position="227"/>
        <end position="248"/>
    </location>
</feature>
<evidence type="ECO:0000256" key="8">
    <source>
        <dbReference type="SAM" id="MobiDB-lite"/>
    </source>
</evidence>
<feature type="domain" description="Copper acquisition factor BIM1-like" evidence="11">
    <location>
        <begin position="27"/>
        <end position="170"/>
    </location>
</feature>
<keyword evidence="4 10" id="KW-0732">Signal</keyword>
<accession>A0A0J0XMY3</accession>
<feature type="region of interest" description="Disordered" evidence="8">
    <location>
        <begin position="255"/>
        <end position="276"/>
    </location>
</feature>
<evidence type="ECO:0000256" key="10">
    <source>
        <dbReference type="SAM" id="SignalP"/>
    </source>
</evidence>
<evidence type="ECO:0000256" key="3">
    <source>
        <dbReference type="ARBA" id="ARBA00022622"/>
    </source>
</evidence>
<proteinExistence type="predicted"/>
<evidence type="ECO:0000256" key="9">
    <source>
        <dbReference type="SAM" id="Phobius"/>
    </source>
</evidence>
<feature type="chain" id="PRO_5005245512" description="Copper acquisition factor BIM1-like domain-containing protein" evidence="10">
    <location>
        <begin position="19"/>
        <end position="276"/>
    </location>
</feature>
<dbReference type="Proteomes" id="UP000053611">
    <property type="component" value="Unassembled WGS sequence"/>
</dbReference>
<dbReference type="GO" id="GO:0098552">
    <property type="term" value="C:side of membrane"/>
    <property type="evidence" value="ECO:0007669"/>
    <property type="project" value="UniProtKB-KW"/>
</dbReference>
<protein>
    <recommendedName>
        <fullName evidence="11">Copper acquisition factor BIM1-like domain-containing protein</fullName>
    </recommendedName>
</protein>
<gene>
    <name evidence="12" type="ORF">CC85DRAFT_85410</name>
</gene>
<organism evidence="12 13">
    <name type="scientific">Cutaneotrichosporon oleaginosum</name>
    <dbReference type="NCBI Taxonomy" id="879819"/>
    <lineage>
        <taxon>Eukaryota</taxon>
        <taxon>Fungi</taxon>
        <taxon>Dikarya</taxon>
        <taxon>Basidiomycota</taxon>
        <taxon>Agaricomycotina</taxon>
        <taxon>Tremellomycetes</taxon>
        <taxon>Trichosporonales</taxon>
        <taxon>Trichosporonaceae</taxon>
        <taxon>Cutaneotrichosporon</taxon>
    </lineage>
</organism>
<keyword evidence="2" id="KW-1003">Cell membrane</keyword>
<dbReference type="OrthoDB" id="2587363at2759"/>
<keyword evidence="7" id="KW-0449">Lipoprotein</keyword>
<dbReference type="GO" id="GO:0005886">
    <property type="term" value="C:plasma membrane"/>
    <property type="evidence" value="ECO:0007669"/>
    <property type="project" value="UniProtKB-SubCell"/>
</dbReference>
<dbReference type="STRING" id="879819.A0A0J0XMY3"/>
<dbReference type="GeneID" id="28988072"/>
<reference evidence="12 13" key="1">
    <citation type="submission" date="2015-03" db="EMBL/GenBank/DDBJ databases">
        <title>Genomics and transcriptomics of the oil-accumulating basidiomycete yeast T. oleaginosus allow insights into substrate utilization and the diverse evolutionary trajectories of mating systems in fungi.</title>
        <authorList>
            <consortium name="DOE Joint Genome Institute"/>
            <person name="Kourist R."/>
            <person name="Kracht O."/>
            <person name="Bracharz F."/>
            <person name="Lipzen A."/>
            <person name="Nolan M."/>
            <person name="Ohm R."/>
            <person name="Grigoriev I."/>
            <person name="Sun S."/>
            <person name="Heitman J."/>
            <person name="Bruck T."/>
            <person name="Nowrousian M."/>
        </authorList>
    </citation>
    <scope>NUCLEOTIDE SEQUENCE [LARGE SCALE GENOMIC DNA]</scope>
    <source>
        <strain evidence="12 13">IBC0246</strain>
    </source>
</reference>
<dbReference type="RefSeq" id="XP_018278948.1">
    <property type="nucleotide sequence ID" value="XM_018427469.1"/>
</dbReference>
<dbReference type="InterPro" id="IPR046530">
    <property type="entry name" value="BIM1-like_dom"/>
</dbReference>
<evidence type="ECO:0000256" key="6">
    <source>
        <dbReference type="ARBA" id="ARBA00023180"/>
    </source>
</evidence>
<dbReference type="InterPro" id="IPR046936">
    <property type="entry name" value="BIM1-like"/>
</dbReference>
<evidence type="ECO:0000256" key="7">
    <source>
        <dbReference type="ARBA" id="ARBA00023288"/>
    </source>
</evidence>
<sequence>MLAKALFLATAASAAVIGERQSNRPTVTVIFPPMRADTDGSSTFRGPCSGSSLGERAAYPLTGGQISLSQASPVDNINFLWTKDVTAQPHEFKTYGEPTVVDAEAGHVCAKGPDFSSLGFKAGDDATIMVMYQADGPPRRGTDKRWQYLCADVKLTDSWTQPANYGCQNVGDIRLATTDEVMNLTISSDPDQNGKKKGGAPGGSEDAQSATAQVSASGLSSAEAGGIGAGVTVGVFLLALGALFAMGYRFTKKSTRNRVHDDASSTSSYPVKQAQQ</sequence>
<keyword evidence="3" id="KW-0336">GPI-anchor</keyword>
<feature type="signal peptide" evidence="10">
    <location>
        <begin position="1"/>
        <end position="18"/>
    </location>
</feature>
<evidence type="ECO:0000256" key="4">
    <source>
        <dbReference type="ARBA" id="ARBA00022729"/>
    </source>
</evidence>
<keyword evidence="9" id="KW-0812">Transmembrane</keyword>
<evidence type="ECO:0000313" key="12">
    <source>
        <dbReference type="EMBL" id="KLT42457.1"/>
    </source>
</evidence>
<evidence type="ECO:0000256" key="5">
    <source>
        <dbReference type="ARBA" id="ARBA00023136"/>
    </source>
</evidence>
<comment type="subcellular location">
    <subcellularLocation>
        <location evidence="1">Cell membrane</location>
        <topology evidence="1">Lipid-anchor</topology>
        <topology evidence="1">GPI-anchor</topology>
    </subcellularLocation>
</comment>
<feature type="region of interest" description="Disordered" evidence="8">
    <location>
        <begin position="185"/>
        <end position="214"/>
    </location>
</feature>
<evidence type="ECO:0000313" key="13">
    <source>
        <dbReference type="Proteomes" id="UP000053611"/>
    </source>
</evidence>
<dbReference type="Pfam" id="PF20238">
    <property type="entry name" value="BIM1-like_dom"/>
    <property type="match status" value="1"/>
</dbReference>